<dbReference type="AlphaFoldDB" id="A0A7U2F4B4"/>
<keyword evidence="3" id="KW-1185">Reference proteome</keyword>
<dbReference type="Proteomes" id="UP000663193">
    <property type="component" value="Chromosome 8"/>
</dbReference>
<dbReference type="Pfam" id="PF24864">
    <property type="entry name" value="DUF7730"/>
    <property type="match status" value="1"/>
</dbReference>
<organism evidence="2 3">
    <name type="scientific">Phaeosphaeria nodorum (strain SN15 / ATCC MYA-4574 / FGSC 10173)</name>
    <name type="common">Glume blotch fungus</name>
    <name type="synonym">Parastagonospora nodorum</name>
    <dbReference type="NCBI Taxonomy" id="321614"/>
    <lineage>
        <taxon>Eukaryota</taxon>
        <taxon>Fungi</taxon>
        <taxon>Dikarya</taxon>
        <taxon>Ascomycota</taxon>
        <taxon>Pezizomycotina</taxon>
        <taxon>Dothideomycetes</taxon>
        <taxon>Pleosporomycetidae</taxon>
        <taxon>Pleosporales</taxon>
        <taxon>Pleosporineae</taxon>
        <taxon>Phaeosphaeriaceae</taxon>
        <taxon>Parastagonospora</taxon>
    </lineage>
</organism>
<dbReference type="OrthoDB" id="3673901at2759"/>
<sequence>QRTPGIRMDAPSAHKATTINNQANSPLLRLPAELRNQIYEHTLSGLVIRIEMSMNKENCGFTTCSTYSTIYDPRRYGLGNLSALSTVCRQLHTETHLLPFCLNDFGGYSKSFTQAIDGGHLSTEQVNAIRKVDLLLSMSNVFSSTPRSPLVNLCTVHPYLMKLAARFRSMKSLNQVEIVLFHPKNWLIPESIVVNLKIWLTSLLTKGNEGRGVSVAVRNRANGEGAEISIRQSNTHTRGYSSQTQILRWPR</sequence>
<dbReference type="VEuPathDB" id="FungiDB:JI435_303250"/>
<accession>A0A7U2F4B4</accession>
<dbReference type="PANTHER" id="PTHR38790:SF4">
    <property type="entry name" value="2EXR DOMAIN-CONTAINING PROTEIN"/>
    <property type="match status" value="1"/>
</dbReference>
<reference evidence="3" key="1">
    <citation type="journal article" date="2021" name="BMC Genomics">
        <title>Chromosome-level genome assembly and manually-curated proteome of model necrotroph Parastagonospora nodorum Sn15 reveals a genome-wide trove of candidate effector homologs, and redundancy of virulence-related functions within an accessory chromosome.</title>
        <authorList>
            <person name="Bertazzoni S."/>
            <person name="Jones D.A.B."/>
            <person name="Phan H.T."/>
            <person name="Tan K.-C."/>
            <person name="Hane J.K."/>
        </authorList>
    </citation>
    <scope>NUCLEOTIDE SEQUENCE [LARGE SCALE GENOMIC DNA]</scope>
    <source>
        <strain evidence="3">SN15 / ATCC MYA-4574 / FGSC 10173)</strain>
    </source>
</reference>
<feature type="non-terminal residue" evidence="2">
    <location>
        <position position="251"/>
    </location>
</feature>
<name>A0A7U2F4B4_PHANO</name>
<dbReference type="EMBL" id="CP069030">
    <property type="protein sequence ID" value="QRC98439.1"/>
    <property type="molecule type" value="Genomic_DNA"/>
</dbReference>
<gene>
    <name evidence="2" type="ORF">JI435_303250</name>
</gene>
<dbReference type="InterPro" id="IPR056632">
    <property type="entry name" value="DUF7730"/>
</dbReference>
<proteinExistence type="predicted"/>
<evidence type="ECO:0000259" key="1">
    <source>
        <dbReference type="Pfam" id="PF24864"/>
    </source>
</evidence>
<evidence type="ECO:0000313" key="2">
    <source>
        <dbReference type="EMBL" id="QRC98439.1"/>
    </source>
</evidence>
<evidence type="ECO:0000313" key="3">
    <source>
        <dbReference type="Proteomes" id="UP000663193"/>
    </source>
</evidence>
<feature type="domain" description="DUF7730" evidence="1">
    <location>
        <begin position="21"/>
        <end position="67"/>
    </location>
</feature>
<protein>
    <recommendedName>
        <fullName evidence="1">DUF7730 domain-containing protein</fullName>
    </recommendedName>
</protein>
<dbReference type="PANTHER" id="PTHR38790">
    <property type="entry name" value="2EXR DOMAIN-CONTAINING PROTEIN-RELATED"/>
    <property type="match status" value="1"/>
</dbReference>